<protein>
    <submittedName>
        <fullName evidence="4">Uncharacterized protein</fullName>
    </submittedName>
</protein>
<feature type="chain" id="PRO_5044835879" evidence="3">
    <location>
        <begin position="20"/>
        <end position="355"/>
    </location>
</feature>
<feature type="region of interest" description="Disordered" evidence="2">
    <location>
        <begin position="24"/>
        <end position="55"/>
    </location>
</feature>
<dbReference type="EMBL" id="JABMIG020000015">
    <property type="protein sequence ID" value="KAL3803162.1"/>
    <property type="molecule type" value="Genomic_DNA"/>
</dbReference>
<keyword evidence="5" id="KW-1185">Reference proteome</keyword>
<evidence type="ECO:0000256" key="1">
    <source>
        <dbReference type="ARBA" id="ARBA00022490"/>
    </source>
</evidence>
<proteinExistence type="predicted"/>
<gene>
    <name evidence="4" type="ORF">HJC23_003437</name>
</gene>
<dbReference type="PANTHER" id="PTHR10758:SF1">
    <property type="entry name" value="COP9 SIGNALOSOME COMPLEX SUBUNIT 3"/>
    <property type="match status" value="1"/>
</dbReference>
<reference evidence="4 5" key="1">
    <citation type="journal article" date="2020" name="G3 (Bethesda)">
        <title>Improved Reference Genome for Cyclotella cryptica CCMP332, a Model for Cell Wall Morphogenesis, Salinity Adaptation, and Lipid Production in Diatoms (Bacillariophyta).</title>
        <authorList>
            <person name="Roberts W.R."/>
            <person name="Downey K.M."/>
            <person name="Ruck E.C."/>
            <person name="Traller J.C."/>
            <person name="Alverson A.J."/>
        </authorList>
    </citation>
    <scope>NUCLEOTIDE SEQUENCE [LARGE SCALE GENOMIC DNA]</scope>
    <source>
        <strain evidence="4 5">CCMP332</strain>
    </source>
</reference>
<dbReference type="AlphaFoldDB" id="A0ABD3QSC8"/>
<keyword evidence="3" id="KW-0732">Signal</keyword>
<dbReference type="InterPro" id="IPR050756">
    <property type="entry name" value="CSN3"/>
</dbReference>
<organism evidence="4 5">
    <name type="scientific">Cyclotella cryptica</name>
    <dbReference type="NCBI Taxonomy" id="29204"/>
    <lineage>
        <taxon>Eukaryota</taxon>
        <taxon>Sar</taxon>
        <taxon>Stramenopiles</taxon>
        <taxon>Ochrophyta</taxon>
        <taxon>Bacillariophyta</taxon>
        <taxon>Coscinodiscophyceae</taxon>
        <taxon>Thalassiosirophycidae</taxon>
        <taxon>Stephanodiscales</taxon>
        <taxon>Stephanodiscaceae</taxon>
        <taxon>Cyclotella</taxon>
    </lineage>
</organism>
<evidence type="ECO:0000313" key="4">
    <source>
        <dbReference type="EMBL" id="KAL3803162.1"/>
    </source>
</evidence>
<feature type="region of interest" description="Disordered" evidence="2">
    <location>
        <begin position="70"/>
        <end position="143"/>
    </location>
</feature>
<accession>A0ABD3QSC8</accession>
<evidence type="ECO:0000256" key="3">
    <source>
        <dbReference type="SAM" id="SignalP"/>
    </source>
</evidence>
<name>A0ABD3QSC8_9STRA</name>
<comment type="caution">
    <text evidence="4">The sequence shown here is derived from an EMBL/GenBank/DDBJ whole genome shotgun (WGS) entry which is preliminary data.</text>
</comment>
<evidence type="ECO:0000256" key="2">
    <source>
        <dbReference type="SAM" id="MobiDB-lite"/>
    </source>
</evidence>
<keyword evidence="1" id="KW-0963">Cytoplasm</keyword>
<evidence type="ECO:0000313" key="5">
    <source>
        <dbReference type="Proteomes" id="UP001516023"/>
    </source>
</evidence>
<feature type="compositionally biased region" description="Basic and acidic residues" evidence="2">
    <location>
        <begin position="105"/>
        <end position="114"/>
    </location>
</feature>
<sequence>MHIAARKKMLLIQCWLLEADEMDGPSNEEFSEASTAERKSVGSKSKKSTVENKVFEMPGSASQVMCRYMSNPSNRVGAGDRSSGGEEPSAPGSIPDRAGTGGEAGEERREDYHSMRRKHRQHPSSSSDGSGTNDRGPPLTSGQMKNIRQLGRYHDLVSTYISGNASHYATLLLEMHDSLVEEENWELAKRLEGRLVYRAVRELASVYAVVGMDALERKVREKCGASVQELMGARRRVEDALMGMAGSDWEDVLISDPFYAHMDQLTNIVGFVEEDSDAIANQETEEQWLEHDLSKRMESCIVLAERVRDLDIQLTTSTKYQHQIAKWEVKADASTKQGQGVSDLGHAPMDVGVDF</sequence>
<feature type="signal peptide" evidence="3">
    <location>
        <begin position="1"/>
        <end position="19"/>
    </location>
</feature>
<dbReference type="PANTHER" id="PTHR10758">
    <property type="entry name" value="26S PROTEASOME NON-ATPASE REGULATORY SUBUNIT 3/COP9 SIGNALOSOME COMPLEX SUBUNIT 3"/>
    <property type="match status" value="1"/>
</dbReference>
<dbReference type="Proteomes" id="UP001516023">
    <property type="component" value="Unassembled WGS sequence"/>
</dbReference>
<feature type="compositionally biased region" description="Polar residues" evidence="2">
    <location>
        <begin position="123"/>
        <end position="133"/>
    </location>
</feature>